<organism evidence="13 14">
    <name type="scientific">Winogradskya consettensis</name>
    <dbReference type="NCBI Taxonomy" id="113560"/>
    <lineage>
        <taxon>Bacteria</taxon>
        <taxon>Bacillati</taxon>
        <taxon>Actinomycetota</taxon>
        <taxon>Actinomycetes</taxon>
        <taxon>Micromonosporales</taxon>
        <taxon>Micromonosporaceae</taxon>
        <taxon>Winogradskya</taxon>
    </lineage>
</organism>
<reference evidence="13" key="1">
    <citation type="submission" date="2021-03" db="EMBL/GenBank/DDBJ databases">
        <title>Whole genome shotgun sequence of Actinoplanes consettensis NBRC 14913.</title>
        <authorList>
            <person name="Komaki H."/>
            <person name="Tamura T."/>
        </authorList>
    </citation>
    <scope>NUCLEOTIDE SEQUENCE</scope>
    <source>
        <strain evidence="13">NBRC 14913</strain>
    </source>
</reference>
<dbReference type="EC" id="2.7.13.3" evidence="2"/>
<evidence type="ECO:0000256" key="2">
    <source>
        <dbReference type="ARBA" id="ARBA00012438"/>
    </source>
</evidence>
<protein>
    <recommendedName>
        <fullName evidence="2">histidine kinase</fullName>
        <ecNumber evidence="2">2.7.13.3</ecNumber>
    </recommendedName>
</protein>
<accession>A0A919T0Y4</accession>
<dbReference type="InterPro" id="IPR055558">
    <property type="entry name" value="DUF7134"/>
</dbReference>
<dbReference type="InterPro" id="IPR036890">
    <property type="entry name" value="HATPase_C_sf"/>
</dbReference>
<evidence type="ECO:0000259" key="12">
    <source>
        <dbReference type="Pfam" id="PF23539"/>
    </source>
</evidence>
<name>A0A919T0Y4_9ACTN</name>
<comment type="caution">
    <text evidence="13">The sequence shown here is derived from an EMBL/GenBank/DDBJ whole genome shotgun (WGS) entry which is preliminary data.</text>
</comment>
<feature type="compositionally biased region" description="Polar residues" evidence="9">
    <location>
        <begin position="608"/>
        <end position="626"/>
    </location>
</feature>
<evidence type="ECO:0000256" key="8">
    <source>
        <dbReference type="ARBA" id="ARBA00023012"/>
    </source>
</evidence>
<feature type="compositionally biased region" description="Low complexity" evidence="9">
    <location>
        <begin position="341"/>
        <end position="361"/>
    </location>
</feature>
<keyword evidence="10" id="KW-0472">Membrane</keyword>
<feature type="domain" description="DUF7134" evidence="12">
    <location>
        <begin position="17"/>
        <end position="157"/>
    </location>
</feature>
<feature type="transmembrane region" description="Helical" evidence="10">
    <location>
        <begin position="111"/>
        <end position="130"/>
    </location>
</feature>
<feature type="compositionally biased region" description="Polar residues" evidence="9">
    <location>
        <begin position="588"/>
        <end position="599"/>
    </location>
</feature>
<feature type="transmembrane region" description="Helical" evidence="10">
    <location>
        <begin position="44"/>
        <end position="61"/>
    </location>
</feature>
<feature type="domain" description="Signal transduction histidine kinase subgroup 3 dimerisation and phosphoacceptor" evidence="11">
    <location>
        <begin position="187"/>
        <end position="253"/>
    </location>
</feature>
<dbReference type="GO" id="GO:0000155">
    <property type="term" value="F:phosphorelay sensor kinase activity"/>
    <property type="evidence" value="ECO:0007669"/>
    <property type="project" value="InterPro"/>
</dbReference>
<dbReference type="Pfam" id="PF23539">
    <property type="entry name" value="DUF7134"/>
    <property type="match status" value="1"/>
</dbReference>
<dbReference type="PANTHER" id="PTHR24421">
    <property type="entry name" value="NITRATE/NITRITE SENSOR PROTEIN NARX-RELATED"/>
    <property type="match status" value="1"/>
</dbReference>
<dbReference type="AlphaFoldDB" id="A0A919T0Y4"/>
<evidence type="ECO:0000256" key="9">
    <source>
        <dbReference type="SAM" id="MobiDB-lite"/>
    </source>
</evidence>
<dbReference type="GO" id="GO:0005524">
    <property type="term" value="F:ATP binding"/>
    <property type="evidence" value="ECO:0007669"/>
    <property type="project" value="UniProtKB-KW"/>
</dbReference>
<keyword evidence="6" id="KW-0418">Kinase</keyword>
<evidence type="ECO:0000256" key="10">
    <source>
        <dbReference type="SAM" id="Phobius"/>
    </source>
</evidence>
<evidence type="ECO:0000256" key="7">
    <source>
        <dbReference type="ARBA" id="ARBA00022840"/>
    </source>
</evidence>
<feature type="transmembrane region" description="Helical" evidence="10">
    <location>
        <begin position="90"/>
        <end position="106"/>
    </location>
</feature>
<sequence>MDTWDLKRIKAFKHAAEKPLLLDILFAGVLSWAVLRKAAADDHVAMGDVIVAFVAFVAVLLRRVRPRVALGIAVASTVGAILHGVSNPGLIAALGVITYSIAAHTSRRKGLACALLGSALIYVTGLIVAPGDWWRFESLAVFAWIFMAAAVGDAVRTHKAYIHEVEERARHAEQTREDEARRRVMDERVRIARELHDVVAHHIAVISVQAGAAAHVLDRSPEQVGPVLAHIREASDTVLREIQSVVGVLRNEDEATSTEPAPGLARLPELLTALESAHFSVRSQQRGPTRDLPALVDLAAYRIVQEALTNAHKHGTGPVRLLIEYAPSGIILEVTNEIRPGSPGATRATTASGAATGPAAAGSSAAGSVAGGLGAAGLGAAGLGANGLGANGAGAAGSVLGGSGSRGSVENGSGYGLLGMRERAVAAGGQVTAAPLGDGRFRVHAVLPTEHHAPATAPDPGYKSGVEDGGTGRDCVGVAGVLGAIGVPDALHVRNAARAALGVPHLLDTRNAARAALSVPGLLDRRDTARTALGIPDVRSATRAALGASGAVDIRGAVRALSGFDALNAFGGAGLLAGVGTLAGTTTPSPARPQNQADRPTNPDVRQAPTSQQTSEPRQVPDSQRTSEPRQVPDSQRTSEPRQVPEPQRTSESQRFPASPGRQGSLHHSAEKQSSQPDGPETAP</sequence>
<dbReference type="PANTHER" id="PTHR24421:SF10">
    <property type="entry name" value="NITRATE_NITRITE SENSOR PROTEIN NARQ"/>
    <property type="match status" value="1"/>
</dbReference>
<dbReference type="EMBL" id="BOQP01000044">
    <property type="protein sequence ID" value="GIM80843.1"/>
    <property type="molecule type" value="Genomic_DNA"/>
</dbReference>
<proteinExistence type="predicted"/>
<dbReference type="InterPro" id="IPR011712">
    <property type="entry name" value="Sig_transdc_His_kin_sub3_dim/P"/>
</dbReference>
<evidence type="ECO:0000256" key="6">
    <source>
        <dbReference type="ARBA" id="ARBA00022777"/>
    </source>
</evidence>
<evidence type="ECO:0000256" key="1">
    <source>
        <dbReference type="ARBA" id="ARBA00000085"/>
    </source>
</evidence>
<dbReference type="RefSeq" id="WP_213001748.1">
    <property type="nucleotide sequence ID" value="NZ_BAAATW010000020.1"/>
</dbReference>
<keyword evidence="10" id="KW-1133">Transmembrane helix</keyword>
<evidence type="ECO:0000313" key="14">
    <source>
        <dbReference type="Proteomes" id="UP000680865"/>
    </source>
</evidence>
<dbReference type="InterPro" id="IPR050482">
    <property type="entry name" value="Sensor_HK_TwoCompSys"/>
</dbReference>
<feature type="transmembrane region" description="Helical" evidence="10">
    <location>
        <begin position="20"/>
        <end position="38"/>
    </location>
</feature>
<dbReference type="GO" id="GO:0016020">
    <property type="term" value="C:membrane"/>
    <property type="evidence" value="ECO:0007669"/>
    <property type="project" value="InterPro"/>
</dbReference>
<keyword evidence="10" id="KW-0812">Transmembrane</keyword>
<gene>
    <name evidence="13" type="ORF">Aco04nite_73030</name>
</gene>
<dbReference type="Pfam" id="PF07730">
    <property type="entry name" value="HisKA_3"/>
    <property type="match status" value="1"/>
</dbReference>
<keyword evidence="3" id="KW-0597">Phosphoprotein</keyword>
<keyword evidence="5" id="KW-0547">Nucleotide-binding</keyword>
<keyword evidence="8" id="KW-0902">Two-component regulatory system</keyword>
<evidence type="ECO:0000256" key="3">
    <source>
        <dbReference type="ARBA" id="ARBA00022553"/>
    </source>
</evidence>
<dbReference type="Gene3D" id="1.20.5.1930">
    <property type="match status" value="1"/>
</dbReference>
<dbReference type="Gene3D" id="3.30.565.10">
    <property type="entry name" value="Histidine kinase-like ATPase, C-terminal domain"/>
    <property type="match status" value="1"/>
</dbReference>
<feature type="transmembrane region" description="Helical" evidence="10">
    <location>
        <begin position="68"/>
        <end position="84"/>
    </location>
</feature>
<feature type="region of interest" description="Disordered" evidence="9">
    <location>
        <begin position="339"/>
        <end position="361"/>
    </location>
</feature>
<dbReference type="GO" id="GO:0046983">
    <property type="term" value="F:protein dimerization activity"/>
    <property type="evidence" value="ECO:0007669"/>
    <property type="project" value="InterPro"/>
</dbReference>
<keyword evidence="14" id="KW-1185">Reference proteome</keyword>
<keyword evidence="7" id="KW-0067">ATP-binding</keyword>
<evidence type="ECO:0000256" key="4">
    <source>
        <dbReference type="ARBA" id="ARBA00022679"/>
    </source>
</evidence>
<evidence type="ECO:0000259" key="11">
    <source>
        <dbReference type="Pfam" id="PF07730"/>
    </source>
</evidence>
<keyword evidence="4" id="KW-0808">Transferase</keyword>
<dbReference type="Proteomes" id="UP000680865">
    <property type="component" value="Unassembled WGS sequence"/>
</dbReference>
<evidence type="ECO:0000256" key="5">
    <source>
        <dbReference type="ARBA" id="ARBA00022741"/>
    </source>
</evidence>
<feature type="region of interest" description="Disordered" evidence="9">
    <location>
        <begin position="584"/>
        <end position="684"/>
    </location>
</feature>
<evidence type="ECO:0000313" key="13">
    <source>
        <dbReference type="EMBL" id="GIM80843.1"/>
    </source>
</evidence>
<comment type="catalytic activity">
    <reaction evidence="1">
        <text>ATP + protein L-histidine = ADP + protein N-phospho-L-histidine.</text>
        <dbReference type="EC" id="2.7.13.3"/>
    </reaction>
</comment>